<dbReference type="SMART" id="SM00184">
    <property type="entry name" value="RING"/>
    <property type="match status" value="1"/>
</dbReference>
<accession>A0A8D8WFF2</accession>
<dbReference type="EMBL" id="HBUF01190581">
    <property type="protein sequence ID" value="CAG6658262.1"/>
    <property type="molecule type" value="Transcribed_RNA"/>
</dbReference>
<dbReference type="InterPro" id="IPR001841">
    <property type="entry name" value="Znf_RING"/>
</dbReference>
<dbReference type="GO" id="GO:0031902">
    <property type="term" value="C:late endosome membrane"/>
    <property type="evidence" value="ECO:0007669"/>
    <property type="project" value="UniProtKB-SubCell"/>
</dbReference>
<dbReference type="GO" id="GO:0007032">
    <property type="term" value="P:endosome organization"/>
    <property type="evidence" value="ECO:0007669"/>
    <property type="project" value="TreeGrafter"/>
</dbReference>
<dbReference type="GO" id="GO:0007040">
    <property type="term" value="P:lysosome organization"/>
    <property type="evidence" value="ECO:0007669"/>
    <property type="project" value="TreeGrafter"/>
</dbReference>
<evidence type="ECO:0000256" key="5">
    <source>
        <dbReference type="ARBA" id="ARBA00022771"/>
    </source>
</evidence>
<sequence>MTSIFDQYEQAFQKSSVPSVADKSPQVPTTGFVNLKLEDETPMFTKQKVNFAPTNTITHLVVGGNTIVLAMANNVLLRINLSAPDVLEEVKLPFKLLNLFMDPSGTHTIATLEGSEIVYLLPGSAKTKSLSKLKGNFITSMCWTPMGVVIFGTAKGDIVETEIAQDYNPYIKQLFTINKRIFDIHYTQNVDQSEESLVLVSTVDRIYTFQGYINKDKPVFSNMFLTYLSRPESFIQEKNSLKFSHLRFFAPKDPSRARLYAWYVDRGLLIQELGSAEAPVLVETSPGVVSFILTEFHVLLLYPDHVTGVSLLSKQMVFEDYYNETHGRLVDIVKDSVKGRVWVIAESAVFRYKVVREDRHVWLMYTEQAKTEQDWVRAKAACQDNPANLDIVTQKQAQFNFSCGEYEASALLWARTQAGLETIALKFLQEWQVDALRTYLKKKLERIHNEDKAQITIIVMWVMELYLYELGELRSGGQESSEQYRILQTNLDIFLALPQVTEFINNHKTTVYDLISSHGDKYNLIKLTIATKDYERHIRHLIQEEQYKDALSELCAKKNPLLWQTFVPTLLQGAPKLTVDTIISHKVQLDVDQLLSSLMSCADETVQIRFLEYSIYSGIQCQLQSVHNFLVLLYARHNEDNLNKYLVMQGTDPSLLNYDVHYALRVCREYNRMRACVTICCVLGLWEAAVDLALDKLDVDVAKETASLPSVHEGGDLKRTLWLKIARHVISEGNDIKAAVSFLEEAEELISIEDILPFFSDFTCIDQFKKAICDSLEKYYKHIVDLKDEMSEATRSAEEVRNDIQACGNRFYIVQNSDVCPLCEVQLVNNAFYIFPCGHKFHSRCMIQNLDSEQRVTLETLSRTGEDSISSSSTGEVTYAAQGKNKAVDLFLSRECPFCGSHMIELIDKPFINEEDIERIALEWE</sequence>
<protein>
    <recommendedName>
        <fullName evidence="3">Vacuolar protein sorting-associated protein 18 homolog</fullName>
    </recommendedName>
</protein>
<comment type="subcellular location">
    <subcellularLocation>
        <location evidence="1">Late endosome membrane</location>
        <topology evidence="1">Peripheral membrane protein</topology>
        <orientation evidence="1">Cytoplasmic side</orientation>
    </subcellularLocation>
</comment>
<evidence type="ECO:0000256" key="1">
    <source>
        <dbReference type="ARBA" id="ARBA00004492"/>
    </source>
</evidence>
<evidence type="ECO:0000256" key="4">
    <source>
        <dbReference type="ARBA" id="ARBA00022723"/>
    </source>
</evidence>
<dbReference type="Pfam" id="PF26148">
    <property type="entry name" value="VPS18_RING_C"/>
    <property type="match status" value="1"/>
</dbReference>
<dbReference type="InterPro" id="IPR058919">
    <property type="entry name" value="Pep3/Vps18_RING_C"/>
</dbReference>
<dbReference type="InterPro" id="IPR000547">
    <property type="entry name" value="Clathrin_H-chain/VPS_repeat"/>
</dbReference>
<evidence type="ECO:0000256" key="7">
    <source>
        <dbReference type="ARBA" id="ARBA00023136"/>
    </source>
</evidence>
<feature type="domain" description="RING-type" evidence="10">
    <location>
        <begin position="820"/>
        <end position="899"/>
    </location>
</feature>
<evidence type="ECO:0000256" key="6">
    <source>
        <dbReference type="ARBA" id="ARBA00022833"/>
    </source>
</evidence>
<dbReference type="GO" id="GO:0048284">
    <property type="term" value="P:organelle fusion"/>
    <property type="evidence" value="ECO:0007669"/>
    <property type="project" value="TreeGrafter"/>
</dbReference>
<dbReference type="SUPFAM" id="SSF57850">
    <property type="entry name" value="RING/U-box"/>
    <property type="match status" value="1"/>
</dbReference>
<dbReference type="GO" id="GO:0030674">
    <property type="term" value="F:protein-macromolecule adaptor activity"/>
    <property type="evidence" value="ECO:0007669"/>
    <property type="project" value="TreeGrafter"/>
</dbReference>
<dbReference type="GO" id="GO:0006886">
    <property type="term" value="P:intracellular protein transport"/>
    <property type="evidence" value="ECO:0007669"/>
    <property type="project" value="UniProtKB-UniRule"/>
</dbReference>
<dbReference type="PROSITE" id="PS50236">
    <property type="entry name" value="CHCR"/>
    <property type="match status" value="1"/>
</dbReference>
<dbReference type="GO" id="GO:0030897">
    <property type="term" value="C:HOPS complex"/>
    <property type="evidence" value="ECO:0007669"/>
    <property type="project" value="TreeGrafter"/>
</dbReference>
<dbReference type="InterPro" id="IPR013083">
    <property type="entry name" value="Znf_RING/FYVE/PHD"/>
</dbReference>
<feature type="repeat" description="CHCR" evidence="8">
    <location>
        <begin position="582"/>
        <end position="738"/>
    </location>
</feature>
<dbReference type="GO" id="GO:0008270">
    <property type="term" value="F:zinc ion binding"/>
    <property type="evidence" value="ECO:0007669"/>
    <property type="project" value="UniProtKB-KW"/>
</dbReference>
<evidence type="ECO:0000256" key="3">
    <source>
        <dbReference type="ARBA" id="ARBA00017338"/>
    </source>
</evidence>
<dbReference type="Pfam" id="PF05131">
    <property type="entry name" value="Pep3_Vps18"/>
    <property type="match status" value="1"/>
</dbReference>
<keyword evidence="9" id="KW-0175">Coiled coil</keyword>
<keyword evidence="7" id="KW-0472">Membrane</keyword>
<organism evidence="11">
    <name type="scientific">Cacopsylla melanoneura</name>
    <dbReference type="NCBI Taxonomy" id="428564"/>
    <lineage>
        <taxon>Eukaryota</taxon>
        <taxon>Metazoa</taxon>
        <taxon>Ecdysozoa</taxon>
        <taxon>Arthropoda</taxon>
        <taxon>Hexapoda</taxon>
        <taxon>Insecta</taxon>
        <taxon>Pterygota</taxon>
        <taxon>Neoptera</taxon>
        <taxon>Paraneoptera</taxon>
        <taxon>Hemiptera</taxon>
        <taxon>Sternorrhyncha</taxon>
        <taxon>Psylloidea</taxon>
        <taxon>Psyllidae</taxon>
        <taxon>Psyllinae</taxon>
        <taxon>Cacopsylla</taxon>
    </lineage>
</organism>
<evidence type="ECO:0000313" key="11">
    <source>
        <dbReference type="EMBL" id="CAG6658262.1"/>
    </source>
</evidence>
<dbReference type="InterPro" id="IPR007810">
    <property type="entry name" value="Pep3/Vps18_beta-prop"/>
</dbReference>
<feature type="coiled-coil region" evidence="9">
    <location>
        <begin position="776"/>
        <end position="803"/>
    </location>
</feature>
<proteinExistence type="inferred from homology"/>
<evidence type="ECO:0000259" key="10">
    <source>
        <dbReference type="SMART" id="SM00184"/>
    </source>
</evidence>
<evidence type="ECO:0000256" key="2">
    <source>
        <dbReference type="ARBA" id="ARBA00010454"/>
    </source>
</evidence>
<dbReference type="GO" id="GO:0006904">
    <property type="term" value="P:vesicle docking involved in exocytosis"/>
    <property type="evidence" value="ECO:0007669"/>
    <property type="project" value="TreeGrafter"/>
</dbReference>
<comment type="similarity">
    <text evidence="2">Belongs to the VPS18 family.</text>
</comment>
<evidence type="ECO:0000256" key="8">
    <source>
        <dbReference type="PROSITE-ProRule" id="PRU01006"/>
    </source>
</evidence>
<keyword evidence="5" id="KW-0863">Zinc-finger</keyword>
<dbReference type="AlphaFoldDB" id="A0A8D8WFF2"/>
<evidence type="ECO:0000256" key="9">
    <source>
        <dbReference type="SAM" id="Coils"/>
    </source>
</evidence>
<keyword evidence="6" id="KW-0862">Zinc</keyword>
<dbReference type="GO" id="GO:0008333">
    <property type="term" value="P:endosome to lysosome transport"/>
    <property type="evidence" value="ECO:0007669"/>
    <property type="project" value="TreeGrafter"/>
</dbReference>
<dbReference type="PANTHER" id="PTHR23323">
    <property type="entry name" value="VACUOLAR PROTEIN SORTING-ASSOCIATED PROTEIN"/>
    <property type="match status" value="1"/>
</dbReference>
<dbReference type="Gene3D" id="3.30.40.10">
    <property type="entry name" value="Zinc/RING finger domain, C3HC4 (zinc finger)"/>
    <property type="match status" value="1"/>
</dbReference>
<name>A0A8D8WFF2_9HEMI</name>
<reference evidence="11" key="1">
    <citation type="submission" date="2021-05" db="EMBL/GenBank/DDBJ databases">
        <authorList>
            <person name="Alioto T."/>
            <person name="Alioto T."/>
            <person name="Gomez Garrido J."/>
        </authorList>
    </citation>
    <scope>NUCLEOTIDE SEQUENCE</scope>
</reference>
<dbReference type="PANTHER" id="PTHR23323:SF26">
    <property type="entry name" value="VACUOLAR PROTEIN SORTING-ASSOCIATED PROTEIN 18 HOMOLOG"/>
    <property type="match status" value="1"/>
</dbReference>
<keyword evidence="4" id="KW-0479">Metal-binding</keyword>